<dbReference type="GO" id="GO:0008081">
    <property type="term" value="F:phosphoric diester hydrolase activity"/>
    <property type="evidence" value="ECO:0007669"/>
    <property type="project" value="UniProtKB-ARBA"/>
</dbReference>
<dbReference type="InterPro" id="IPR006675">
    <property type="entry name" value="HDIG_dom"/>
</dbReference>
<dbReference type="PANTHER" id="PTHR43155:SF2">
    <property type="entry name" value="CYCLIC DI-GMP PHOSPHODIESTERASE PA4108"/>
    <property type="match status" value="1"/>
</dbReference>
<keyword evidence="3" id="KW-1185">Reference proteome</keyword>
<dbReference type="Pfam" id="PF13487">
    <property type="entry name" value="HD_5"/>
    <property type="match status" value="1"/>
</dbReference>
<reference evidence="2 3" key="2">
    <citation type="submission" date="2020-08" db="EMBL/GenBank/DDBJ databases">
        <title>Stappia taiwanensis sp. nov., isolated from a coastal thermal spring.</title>
        <authorList>
            <person name="Kampfer P."/>
        </authorList>
    </citation>
    <scope>NUCLEOTIDE SEQUENCE [LARGE SCALE GENOMIC DNA]</scope>
    <source>
        <strain evidence="2 3">DSM 23284</strain>
    </source>
</reference>
<sequence>MRRLERLAGGVRLREQTIFLSPDTGRTAQVQANSIGIERIFDPRSREADVVAAVAAVLEQELDRQLETCSRQIASAIKQSDLLHRRLCSAMRGKKPLPMAALDQSAASICDAVEDEGFARWLKAIELHHGQTCRHMMNVAGTAVAFGRYLGLPRVDLLLLAQAGLLHDVGKLFIPISVLEKDGPLTEAERAQIACHPERGAKALAREQGVDRQVIEAALCHHEYLDGSGYPNGISGDTISPLVRLLTIVDIFAALTERRAYKEPMTARMAIGHLMQMRDKLDQPLLRAFRGLVLEPVFAVSKAPEPARSVTAEGCLTYRRHPLGEVA</sequence>
<dbReference type="SUPFAM" id="SSF109604">
    <property type="entry name" value="HD-domain/PDEase-like"/>
    <property type="match status" value="1"/>
</dbReference>
<reference evidence="2 3" key="1">
    <citation type="submission" date="2020-07" db="EMBL/GenBank/DDBJ databases">
        <authorList>
            <person name="Li M."/>
        </authorList>
    </citation>
    <scope>NUCLEOTIDE SEQUENCE [LARGE SCALE GENOMIC DNA]</scope>
    <source>
        <strain evidence="2 3">DSM 23284</strain>
    </source>
</reference>
<dbReference type="Gene3D" id="1.10.3210.10">
    <property type="entry name" value="Hypothetical protein af1432"/>
    <property type="match status" value="1"/>
</dbReference>
<dbReference type="PROSITE" id="PS51832">
    <property type="entry name" value="HD_GYP"/>
    <property type="match status" value="1"/>
</dbReference>
<name>A0A838XK26_9HYPH</name>
<dbReference type="Proteomes" id="UP000559404">
    <property type="component" value="Unassembled WGS sequence"/>
</dbReference>
<accession>A0A838XK26</accession>
<gene>
    <name evidence="2" type="ORF">H1W37_02205</name>
</gene>
<feature type="domain" description="HD-GYP" evidence="1">
    <location>
        <begin position="110"/>
        <end position="306"/>
    </location>
</feature>
<dbReference type="NCBIfam" id="TIGR00277">
    <property type="entry name" value="HDIG"/>
    <property type="match status" value="1"/>
</dbReference>
<dbReference type="RefSeq" id="WP_181758654.1">
    <property type="nucleotide sequence ID" value="NZ_BMCR01000002.1"/>
</dbReference>
<comment type="caution">
    <text evidence="2">The sequence shown here is derived from an EMBL/GenBank/DDBJ whole genome shotgun (WGS) entry which is preliminary data.</text>
</comment>
<protein>
    <submittedName>
        <fullName evidence="2">HD domain-containing protein</fullName>
    </submittedName>
</protein>
<dbReference type="InterPro" id="IPR003607">
    <property type="entry name" value="HD/PDEase_dom"/>
</dbReference>
<dbReference type="AlphaFoldDB" id="A0A838XK26"/>
<dbReference type="CDD" id="cd00077">
    <property type="entry name" value="HDc"/>
    <property type="match status" value="1"/>
</dbReference>
<proteinExistence type="predicted"/>
<evidence type="ECO:0000313" key="2">
    <source>
        <dbReference type="EMBL" id="MBA4610452.1"/>
    </source>
</evidence>
<dbReference type="InterPro" id="IPR037522">
    <property type="entry name" value="HD_GYP_dom"/>
</dbReference>
<dbReference type="EMBL" id="JACEON010000002">
    <property type="protein sequence ID" value="MBA4610452.1"/>
    <property type="molecule type" value="Genomic_DNA"/>
</dbReference>
<evidence type="ECO:0000259" key="1">
    <source>
        <dbReference type="PROSITE" id="PS51832"/>
    </source>
</evidence>
<evidence type="ECO:0000313" key="3">
    <source>
        <dbReference type="Proteomes" id="UP000559404"/>
    </source>
</evidence>
<dbReference type="PANTHER" id="PTHR43155">
    <property type="entry name" value="CYCLIC DI-GMP PHOSPHODIESTERASE PA4108-RELATED"/>
    <property type="match status" value="1"/>
</dbReference>
<organism evidence="2 3">
    <name type="scientific">Stappia taiwanensis</name>
    <dbReference type="NCBI Taxonomy" id="992267"/>
    <lineage>
        <taxon>Bacteria</taxon>
        <taxon>Pseudomonadati</taxon>
        <taxon>Pseudomonadota</taxon>
        <taxon>Alphaproteobacteria</taxon>
        <taxon>Hyphomicrobiales</taxon>
        <taxon>Stappiaceae</taxon>
        <taxon>Stappia</taxon>
    </lineage>
</organism>
<dbReference type="SMART" id="SM00471">
    <property type="entry name" value="HDc"/>
    <property type="match status" value="1"/>
</dbReference>